<proteinExistence type="inferred from homology"/>
<keyword evidence="4" id="KW-0349">Heme</keyword>
<evidence type="ECO:0000313" key="6">
    <source>
        <dbReference type="Proteomes" id="UP001210211"/>
    </source>
</evidence>
<dbReference type="GO" id="GO:0016132">
    <property type="term" value="P:brassinosteroid biosynthetic process"/>
    <property type="evidence" value="ECO:0007669"/>
    <property type="project" value="TreeGrafter"/>
</dbReference>
<evidence type="ECO:0000256" key="3">
    <source>
        <dbReference type="ARBA" id="ARBA00023004"/>
    </source>
</evidence>
<evidence type="ECO:0000256" key="2">
    <source>
        <dbReference type="ARBA" id="ARBA00022723"/>
    </source>
</evidence>
<dbReference type="InterPro" id="IPR002397">
    <property type="entry name" value="Cyt_P450_B"/>
</dbReference>
<evidence type="ECO:0000313" key="5">
    <source>
        <dbReference type="EMBL" id="KAJ3708488.1"/>
    </source>
</evidence>
<sequence length="337" mass="38995">MELLQLVAGVAVGALLVYQVLLRWNEIWYQWIVNKSLPLPPGTMGWPLIGENISFQKLGPDFIADHQRRYGNMFKTHLFGNPVVVCTDSDVNKYVLTSESKGILLGYPRTFSEILGKWSTFSLYGSEHKAMRGILISLVAGPALRERILPKIDEFMKSYLSNWSDKILDFEKKSDEKENLEIRKGKAEDYTINWDDYNSMSFTRAVVLEALRMASAGIGFLRKTTVDTKIKGYIIPKGWTLLLRSVETNKDTDTYAEPLKFNPWRWLESNLESHQYFMLFGGGERLCPAKEFGVLQISMFLHYLVTRYRWEEVGENKIVRFPHVEAPNGLYYRFRDC</sequence>
<dbReference type="Proteomes" id="UP001210211">
    <property type="component" value="Unassembled WGS sequence"/>
</dbReference>
<protein>
    <recommendedName>
        <fullName evidence="7">Cytochrome P450</fullName>
    </recommendedName>
</protein>
<keyword evidence="4" id="KW-0503">Monooxygenase</keyword>
<organism evidence="5 6">
    <name type="scientific">Rhynchospora tenuis</name>
    <dbReference type="NCBI Taxonomy" id="198213"/>
    <lineage>
        <taxon>Eukaryota</taxon>
        <taxon>Viridiplantae</taxon>
        <taxon>Streptophyta</taxon>
        <taxon>Embryophyta</taxon>
        <taxon>Tracheophyta</taxon>
        <taxon>Spermatophyta</taxon>
        <taxon>Magnoliopsida</taxon>
        <taxon>Liliopsida</taxon>
        <taxon>Poales</taxon>
        <taxon>Cyperaceae</taxon>
        <taxon>Cyperoideae</taxon>
        <taxon>Rhynchosporeae</taxon>
        <taxon>Rhynchospora</taxon>
    </lineage>
</organism>
<dbReference type="GO" id="GO:0010268">
    <property type="term" value="P:brassinosteroid homeostasis"/>
    <property type="evidence" value="ECO:0007669"/>
    <property type="project" value="TreeGrafter"/>
</dbReference>
<dbReference type="GO" id="GO:0016705">
    <property type="term" value="F:oxidoreductase activity, acting on paired donors, with incorporation or reduction of molecular oxygen"/>
    <property type="evidence" value="ECO:0007669"/>
    <property type="project" value="InterPro"/>
</dbReference>
<evidence type="ECO:0008006" key="7">
    <source>
        <dbReference type="Google" id="ProtNLM"/>
    </source>
</evidence>
<dbReference type="AlphaFoldDB" id="A0AAD6A2X1"/>
<dbReference type="InterPro" id="IPR017972">
    <property type="entry name" value="Cyt_P450_CS"/>
</dbReference>
<dbReference type="EMBL" id="JAMRDG010000001">
    <property type="protein sequence ID" value="KAJ3708488.1"/>
    <property type="molecule type" value="Genomic_DNA"/>
</dbReference>
<dbReference type="Pfam" id="PF00067">
    <property type="entry name" value="p450"/>
    <property type="match status" value="1"/>
</dbReference>
<dbReference type="GO" id="GO:0016125">
    <property type="term" value="P:sterol metabolic process"/>
    <property type="evidence" value="ECO:0007669"/>
    <property type="project" value="TreeGrafter"/>
</dbReference>
<keyword evidence="6" id="KW-1185">Reference proteome</keyword>
<evidence type="ECO:0000256" key="1">
    <source>
        <dbReference type="ARBA" id="ARBA00010617"/>
    </source>
</evidence>
<keyword evidence="4" id="KW-0560">Oxidoreductase</keyword>
<dbReference type="GO" id="GO:0004497">
    <property type="term" value="F:monooxygenase activity"/>
    <property type="evidence" value="ECO:0007669"/>
    <property type="project" value="UniProtKB-KW"/>
</dbReference>
<dbReference type="PROSITE" id="PS00086">
    <property type="entry name" value="CYTOCHROME_P450"/>
    <property type="match status" value="1"/>
</dbReference>
<dbReference type="GO" id="GO:0020037">
    <property type="term" value="F:heme binding"/>
    <property type="evidence" value="ECO:0007669"/>
    <property type="project" value="InterPro"/>
</dbReference>
<dbReference type="PANTHER" id="PTHR24286:SF169">
    <property type="entry name" value="CYTOCHROME P450 85A1"/>
    <property type="match status" value="1"/>
</dbReference>
<dbReference type="PRINTS" id="PR00359">
    <property type="entry name" value="BP450"/>
</dbReference>
<dbReference type="PANTHER" id="PTHR24286">
    <property type="entry name" value="CYTOCHROME P450 26"/>
    <property type="match status" value="1"/>
</dbReference>
<evidence type="ECO:0000256" key="4">
    <source>
        <dbReference type="RuleBase" id="RU000461"/>
    </source>
</evidence>
<keyword evidence="3 4" id="KW-0408">Iron</keyword>
<reference evidence="5 6" key="1">
    <citation type="journal article" date="2022" name="Cell">
        <title>Repeat-based holocentromeres influence genome architecture and karyotype evolution.</title>
        <authorList>
            <person name="Hofstatter P.G."/>
            <person name="Thangavel G."/>
            <person name="Lux T."/>
            <person name="Neumann P."/>
            <person name="Vondrak T."/>
            <person name="Novak P."/>
            <person name="Zhang M."/>
            <person name="Costa L."/>
            <person name="Castellani M."/>
            <person name="Scott A."/>
            <person name="Toegelov H."/>
            <person name="Fuchs J."/>
            <person name="Mata-Sucre Y."/>
            <person name="Dias Y."/>
            <person name="Vanzela A.L.L."/>
            <person name="Huettel B."/>
            <person name="Almeida C.C.S."/>
            <person name="Simkova H."/>
            <person name="Souza G."/>
            <person name="Pedrosa-Harand A."/>
            <person name="Macas J."/>
            <person name="Mayer K.F.X."/>
            <person name="Houben A."/>
            <person name="Marques A."/>
        </authorList>
    </citation>
    <scope>NUCLEOTIDE SEQUENCE [LARGE SCALE GENOMIC DNA]</scope>
    <source>
        <strain evidence="5">RhyTen1mFocal</strain>
    </source>
</reference>
<comment type="caution">
    <text evidence="5">The sequence shown here is derived from an EMBL/GenBank/DDBJ whole genome shotgun (WGS) entry which is preliminary data.</text>
</comment>
<dbReference type="InterPro" id="IPR001128">
    <property type="entry name" value="Cyt_P450"/>
</dbReference>
<dbReference type="SUPFAM" id="SSF48264">
    <property type="entry name" value="Cytochrome P450"/>
    <property type="match status" value="1"/>
</dbReference>
<dbReference type="GO" id="GO:0005506">
    <property type="term" value="F:iron ion binding"/>
    <property type="evidence" value="ECO:0007669"/>
    <property type="project" value="InterPro"/>
</dbReference>
<keyword evidence="2 4" id="KW-0479">Metal-binding</keyword>
<dbReference type="InterPro" id="IPR036396">
    <property type="entry name" value="Cyt_P450_sf"/>
</dbReference>
<name>A0AAD6A2X1_9POAL</name>
<gene>
    <name evidence="5" type="ORF">LUZ61_012193</name>
</gene>
<comment type="similarity">
    <text evidence="1 4">Belongs to the cytochrome P450 family.</text>
</comment>
<dbReference type="Gene3D" id="1.10.630.10">
    <property type="entry name" value="Cytochrome P450"/>
    <property type="match status" value="2"/>
</dbReference>
<accession>A0AAD6A2X1</accession>